<dbReference type="GO" id="GO:0102158">
    <property type="term" value="F:very-long-chain (3R)-3-hydroxyacyl-CoA dehydratase activity"/>
    <property type="evidence" value="ECO:0007669"/>
    <property type="project" value="UniProtKB-EC"/>
</dbReference>
<organism evidence="15 16">
    <name type="scientific">Puccinia coronata f. sp. avenae</name>
    <dbReference type="NCBI Taxonomy" id="200324"/>
    <lineage>
        <taxon>Eukaryota</taxon>
        <taxon>Fungi</taxon>
        <taxon>Dikarya</taxon>
        <taxon>Basidiomycota</taxon>
        <taxon>Pucciniomycotina</taxon>
        <taxon>Pucciniomycetes</taxon>
        <taxon>Pucciniales</taxon>
        <taxon>Pucciniaceae</taxon>
        <taxon>Puccinia</taxon>
    </lineage>
</organism>
<reference evidence="15 16" key="1">
    <citation type="submission" date="2017-11" db="EMBL/GenBank/DDBJ databases">
        <title>De novo assembly and phasing of dikaryotic genomes from two isolates of Puccinia coronata f. sp. avenae, the causal agent of oat crown rust.</title>
        <authorList>
            <person name="Miller M.E."/>
            <person name="Zhang Y."/>
            <person name="Omidvar V."/>
            <person name="Sperschneider J."/>
            <person name="Schwessinger B."/>
            <person name="Raley C."/>
            <person name="Palmer J.M."/>
            <person name="Garnica D."/>
            <person name="Upadhyaya N."/>
            <person name="Rathjen J."/>
            <person name="Taylor J.M."/>
            <person name="Park R.F."/>
            <person name="Dodds P.N."/>
            <person name="Hirsch C.D."/>
            <person name="Kianian S.F."/>
            <person name="Figueroa M."/>
        </authorList>
    </citation>
    <scope>NUCLEOTIDE SEQUENCE [LARGE SCALE GENOMIC DNA]</scope>
    <source>
        <strain evidence="15">12NC29</strain>
    </source>
</reference>
<comment type="caution">
    <text evidence="15">The sequence shown here is derived from an EMBL/GenBank/DDBJ whole genome shotgun (WGS) entry which is preliminary data.</text>
</comment>
<gene>
    <name evidence="15" type="ORF">PCANC_13189</name>
</gene>
<evidence type="ECO:0000313" key="15">
    <source>
        <dbReference type="EMBL" id="PLW41684.1"/>
    </source>
</evidence>
<keyword evidence="8 14" id="KW-1133">Transmembrane helix</keyword>
<dbReference type="GO" id="GO:0030148">
    <property type="term" value="P:sphingolipid biosynthetic process"/>
    <property type="evidence" value="ECO:0007669"/>
    <property type="project" value="TreeGrafter"/>
</dbReference>
<dbReference type="GO" id="GO:0030497">
    <property type="term" value="P:fatty acid elongation"/>
    <property type="evidence" value="ECO:0007669"/>
    <property type="project" value="TreeGrafter"/>
</dbReference>
<comment type="caution">
    <text evidence="14">Lacks conserved residue(s) required for the propagation of feature annotation.</text>
</comment>
<evidence type="ECO:0000256" key="5">
    <source>
        <dbReference type="ARBA" id="ARBA00022516"/>
    </source>
</evidence>
<evidence type="ECO:0000256" key="12">
    <source>
        <dbReference type="ARBA" id="ARBA00023239"/>
    </source>
</evidence>
<proteinExistence type="inferred from homology"/>
<dbReference type="GO" id="GO:0042761">
    <property type="term" value="P:very long-chain fatty acid biosynthetic process"/>
    <property type="evidence" value="ECO:0007669"/>
    <property type="project" value="TreeGrafter"/>
</dbReference>
<dbReference type="InterPro" id="IPR007482">
    <property type="entry name" value="Tyr_Pase-like_PTPLA"/>
</dbReference>
<keyword evidence="10 14" id="KW-0472">Membrane</keyword>
<evidence type="ECO:0000256" key="1">
    <source>
        <dbReference type="ARBA" id="ARBA00004141"/>
    </source>
</evidence>
<dbReference type="PANTHER" id="PTHR11035">
    <property type="entry name" value="VERY-LONG-CHAIN (3R)-3-HYDROXYACYL-COA DEHYDRATASE"/>
    <property type="match status" value="1"/>
</dbReference>
<keyword evidence="9 14" id="KW-0443">Lipid metabolism</keyword>
<dbReference type="UniPathway" id="UPA00094"/>
<feature type="transmembrane region" description="Helical" evidence="14">
    <location>
        <begin position="220"/>
        <end position="240"/>
    </location>
</feature>
<evidence type="ECO:0000256" key="14">
    <source>
        <dbReference type="RuleBase" id="RU363109"/>
    </source>
</evidence>
<evidence type="ECO:0000256" key="9">
    <source>
        <dbReference type="ARBA" id="ARBA00023098"/>
    </source>
</evidence>
<comment type="similarity">
    <text evidence="3 14">Belongs to the very long-chain fatty acids dehydratase HACD family.</text>
</comment>
<evidence type="ECO:0000256" key="8">
    <source>
        <dbReference type="ARBA" id="ARBA00022989"/>
    </source>
</evidence>
<dbReference type="EMBL" id="PGCJ01000166">
    <property type="protein sequence ID" value="PLW41684.1"/>
    <property type="molecule type" value="Genomic_DNA"/>
</dbReference>
<evidence type="ECO:0000256" key="3">
    <source>
        <dbReference type="ARBA" id="ARBA00007811"/>
    </source>
</evidence>
<comment type="catalytic activity">
    <reaction evidence="13 14">
        <text>a very-long-chain (3R)-3-hydroxyacyl-CoA = a very-long-chain (2E)-enoyl-CoA + H2O</text>
        <dbReference type="Rhea" id="RHEA:45812"/>
        <dbReference type="ChEBI" id="CHEBI:15377"/>
        <dbReference type="ChEBI" id="CHEBI:83728"/>
        <dbReference type="ChEBI" id="CHEBI:85440"/>
        <dbReference type="EC" id="4.2.1.134"/>
    </reaction>
</comment>
<keyword evidence="16" id="KW-1185">Reference proteome</keyword>
<evidence type="ECO:0000256" key="6">
    <source>
        <dbReference type="ARBA" id="ARBA00022692"/>
    </source>
</evidence>
<feature type="non-terminal residue" evidence="15">
    <location>
        <position position="1"/>
    </location>
</feature>
<evidence type="ECO:0000256" key="11">
    <source>
        <dbReference type="ARBA" id="ARBA00023160"/>
    </source>
</evidence>
<dbReference type="STRING" id="200324.A0A2N5UVA9"/>
<evidence type="ECO:0000256" key="7">
    <source>
        <dbReference type="ARBA" id="ARBA00022832"/>
    </source>
</evidence>
<comment type="subcellular location">
    <subcellularLocation>
        <location evidence="14">Endoplasmic reticulum membrane</location>
        <topology evidence="14">Multi-pass membrane protein</topology>
    </subcellularLocation>
    <subcellularLocation>
        <location evidence="1">Membrane</location>
        <topology evidence="1">Multi-pass membrane protein</topology>
    </subcellularLocation>
</comment>
<evidence type="ECO:0000256" key="2">
    <source>
        <dbReference type="ARBA" id="ARBA00005194"/>
    </source>
</evidence>
<dbReference type="EC" id="4.2.1.134" evidence="4 14"/>
<keyword evidence="14" id="KW-0256">Endoplasmic reticulum</keyword>
<keyword evidence="12 14" id="KW-0456">Lyase</keyword>
<keyword evidence="6 14" id="KW-0812">Transmembrane</keyword>
<sequence length="294" mass="32468">PPSASRPQSSLQLLTACHQPSSALSLEHLPVPLKQTKFTTLLIHTQHTIDPPLYILVMAQASSSSFAPVSRPSQSNLRTHYLLVYNLVSCFAWAWILERVLLELFTGLPSSPSDILSRATQIDDKFGRSIKLIQSCAALEVVHALAKLVKSSVVTTLMQVSSRLCIVLAILPMFPEVGKSSIYASMVLAWSCTEVIRYAHYAFGLAEIKVAPLEWLRYSTFYVLYPIGAGSEATVMFLAFRAAKAARLSPAITYTLLSLVCIWPPSLAVMMNHMSHQRKSKNKPYASLLSSIFI</sequence>
<protein>
    <recommendedName>
        <fullName evidence="4 14">Very-long-chain (3R)-3-hydroxyacyl-CoA dehydratase</fullName>
        <ecNumber evidence="4 14">4.2.1.134</ecNumber>
    </recommendedName>
</protein>
<evidence type="ECO:0000313" key="16">
    <source>
        <dbReference type="Proteomes" id="UP000235388"/>
    </source>
</evidence>
<comment type="function">
    <text evidence="14">Catalyzes the third of the four reactions of the long-chain fatty acids elongation cycle. This endoplasmic reticulum-bound enzymatic process, allows the addition of two carbons to the chain of long- and very long-chain fatty acids/VLCFAs per cycle. This enzyme catalyzes the dehydration of the 3-hydroxyacyl-CoA intermediate into trans-2,3-enoyl-CoA, within each cycle of fatty acid elongation. Thereby, it participates to the production of VLCFAs of different chain lengths that are involved in multiple biological processes as precursors of membrane lipids and lipid mediators.</text>
</comment>
<comment type="pathway">
    <text evidence="2 14">Lipid metabolism; fatty acid biosynthesis.</text>
</comment>
<evidence type="ECO:0000256" key="4">
    <source>
        <dbReference type="ARBA" id="ARBA00013122"/>
    </source>
</evidence>
<keyword evidence="5 14" id="KW-0444">Lipid biosynthesis</keyword>
<name>A0A2N5UVA9_9BASI</name>
<feature type="transmembrane region" description="Helical" evidence="14">
    <location>
        <begin position="252"/>
        <end position="271"/>
    </location>
</feature>
<dbReference type="PANTHER" id="PTHR11035:SF3">
    <property type="entry name" value="VERY-LONG-CHAIN (3R)-3-HYDROXYACYL-COA DEHYDRATASE"/>
    <property type="match status" value="1"/>
</dbReference>
<keyword evidence="11 14" id="KW-0275">Fatty acid biosynthesis</keyword>
<keyword evidence="7 14" id="KW-0276">Fatty acid metabolism</keyword>
<evidence type="ECO:0000256" key="13">
    <source>
        <dbReference type="ARBA" id="ARBA00036671"/>
    </source>
</evidence>
<accession>A0A2N5UVA9</accession>
<dbReference type="Pfam" id="PF04387">
    <property type="entry name" value="PTPLA"/>
    <property type="match status" value="1"/>
</dbReference>
<evidence type="ECO:0000256" key="10">
    <source>
        <dbReference type="ARBA" id="ARBA00023136"/>
    </source>
</evidence>
<dbReference type="OrthoDB" id="46988at2759"/>
<dbReference type="GO" id="GO:0005789">
    <property type="term" value="C:endoplasmic reticulum membrane"/>
    <property type="evidence" value="ECO:0007669"/>
    <property type="project" value="UniProtKB-SubCell"/>
</dbReference>
<dbReference type="AlphaFoldDB" id="A0A2N5UVA9"/>
<dbReference type="Proteomes" id="UP000235388">
    <property type="component" value="Unassembled WGS sequence"/>
</dbReference>